<dbReference type="RefSeq" id="WP_164801034.1">
    <property type="nucleotide sequence ID" value="NZ_JAALLZ010000006.1"/>
</dbReference>
<proteinExistence type="predicted"/>
<evidence type="ECO:0000313" key="1">
    <source>
        <dbReference type="EMBL" id="NGU31104.1"/>
    </source>
</evidence>
<dbReference type="Proteomes" id="UP000481454">
    <property type="component" value="Unassembled WGS sequence"/>
</dbReference>
<reference evidence="1 2" key="1">
    <citation type="submission" date="2020-02" db="EMBL/GenBank/DDBJ databases">
        <title>Genomic Insights into the Phylogeny and Genetic Plasticity of the Human and Animal Enteric Pathogen Clostridium perfringens.</title>
        <authorList>
            <person name="Feng Y."/>
            <person name="Hu Y."/>
        </authorList>
    </citation>
    <scope>NUCLEOTIDE SEQUENCE [LARGE SCALE GENOMIC DNA]</scope>
    <source>
        <strain evidence="1 2">CP-40</strain>
    </source>
</reference>
<accession>A0AAP7BWQ6</accession>
<dbReference type="AlphaFoldDB" id="A0AAP7BWQ6"/>
<dbReference type="EMBL" id="JAALLZ010000006">
    <property type="protein sequence ID" value="NGU31104.1"/>
    <property type="molecule type" value="Genomic_DNA"/>
</dbReference>
<organism evidence="1 2">
    <name type="scientific">Clostridium perfringens</name>
    <dbReference type="NCBI Taxonomy" id="1502"/>
    <lineage>
        <taxon>Bacteria</taxon>
        <taxon>Bacillati</taxon>
        <taxon>Bacillota</taxon>
        <taxon>Clostridia</taxon>
        <taxon>Eubacteriales</taxon>
        <taxon>Clostridiaceae</taxon>
        <taxon>Clostridium</taxon>
    </lineage>
</organism>
<comment type="caution">
    <text evidence="1">The sequence shown here is derived from an EMBL/GenBank/DDBJ whole genome shotgun (WGS) entry which is preliminary data.</text>
</comment>
<name>A0AAP7BWQ6_CLOPF</name>
<gene>
    <name evidence="1" type="ORF">G6Z34_13515</name>
</gene>
<sequence length="153" mass="18172">MERIIIMEIYKINDFEEGKYYHQLGKFGGKLDIIDTNSIFFIKNNKIFRKYSSGKISECLESYNVIINAKFTLADTFLDFKFLKHGEKVKAKINGVWRDRYYISSKKDLFLDGKRELIVSPVNPLIEKEERYYELAEAIMLENDCVECINWRI</sequence>
<protein>
    <submittedName>
        <fullName evidence="1">Uncharacterized protein</fullName>
    </submittedName>
</protein>
<evidence type="ECO:0000313" key="2">
    <source>
        <dbReference type="Proteomes" id="UP000481454"/>
    </source>
</evidence>